<sequence length="362" mass="41928">MASPTNEEVSHFIGYIVKTATRDETRLKEDVIELCEKVLLPLCKEVNGRVENKQFVTERLEFLTKRFTDIYWTLRLHLVFYHGLKKANEVKELQELGHLLRLSEYDLKKKCPGADYAVDPGSKLLDILGYIEENRQNGSASGSEDHANSLMKQAQFWFKQLHHKNRFRPKVLAKVSHGGKCFVGASIAVNDFLRPLCLYKRISQFKWSFKKAIVHSRSLYTTDERDWKSSAFEKKEYTEEKAPCQKCVQMFENLPGFIAEGNEGPARDSRKSNFVGNCAEYCPVNELLTDDMGTSNEEKLRIETTLKQFWDQCATLFSDYQSICEKCVNAYQATAKRRERLAEAYWLVKHKMLILGLKKYSL</sequence>
<evidence type="ECO:0000313" key="2">
    <source>
        <dbReference type="Proteomes" id="UP001159427"/>
    </source>
</evidence>
<reference evidence="1 2" key="1">
    <citation type="submission" date="2022-05" db="EMBL/GenBank/DDBJ databases">
        <authorList>
            <consortium name="Genoscope - CEA"/>
            <person name="William W."/>
        </authorList>
    </citation>
    <scope>NUCLEOTIDE SEQUENCE [LARGE SCALE GENOMIC DNA]</scope>
</reference>
<dbReference type="EMBL" id="CALNXI010003635">
    <property type="protein sequence ID" value="CAH3193897.1"/>
    <property type="molecule type" value="Genomic_DNA"/>
</dbReference>
<dbReference type="Proteomes" id="UP001159427">
    <property type="component" value="Unassembled WGS sequence"/>
</dbReference>
<accession>A0ABN8STE5</accession>
<keyword evidence="2" id="KW-1185">Reference proteome</keyword>
<comment type="caution">
    <text evidence="1">The sequence shown here is derived from an EMBL/GenBank/DDBJ whole genome shotgun (WGS) entry which is preliminary data.</text>
</comment>
<gene>
    <name evidence="1" type="ORF">PEVE_00026744</name>
</gene>
<name>A0ABN8STE5_9CNID</name>
<organism evidence="1 2">
    <name type="scientific">Porites evermanni</name>
    <dbReference type="NCBI Taxonomy" id="104178"/>
    <lineage>
        <taxon>Eukaryota</taxon>
        <taxon>Metazoa</taxon>
        <taxon>Cnidaria</taxon>
        <taxon>Anthozoa</taxon>
        <taxon>Hexacorallia</taxon>
        <taxon>Scleractinia</taxon>
        <taxon>Fungiina</taxon>
        <taxon>Poritidae</taxon>
        <taxon>Porites</taxon>
    </lineage>
</organism>
<protein>
    <submittedName>
        <fullName evidence="1">Uncharacterized protein</fullName>
    </submittedName>
</protein>
<evidence type="ECO:0000313" key="1">
    <source>
        <dbReference type="EMBL" id="CAH3193897.1"/>
    </source>
</evidence>
<proteinExistence type="predicted"/>